<evidence type="ECO:0000259" key="9">
    <source>
        <dbReference type="Pfam" id="PF06750"/>
    </source>
</evidence>
<gene>
    <name evidence="10" type="ORF">G5B42_03905</name>
</gene>
<dbReference type="InterPro" id="IPR010627">
    <property type="entry name" value="Prepilin_pept_A24_N"/>
</dbReference>
<evidence type="ECO:0000259" key="8">
    <source>
        <dbReference type="Pfam" id="PF01478"/>
    </source>
</evidence>
<feature type="transmembrane region" description="Helical" evidence="7">
    <location>
        <begin position="79"/>
        <end position="97"/>
    </location>
</feature>
<sequence>MGGRMVEFSGILFALIVGVCIGSFLNVVIYRLPRGGSLLWPPSTCPACQHRLAAGDLVPVLSYIWLRGKCRYCQGPINITYPVVELIAGLTTVAWALRFDSQVSELWRLIVAYTMIVIAVIDFKTRLIPNCLTYPMILGGLVYQWAQNALGSALIGGLVGGGLLFLICLLYPKGMGMGDVKLLTFLGIFLGVDGVLRTLFWGSLSGVVLLFPLVWKGRIGRRQPVPFAPFLAVGAYVVLFF</sequence>
<dbReference type="GO" id="GO:0006465">
    <property type="term" value="P:signal peptide processing"/>
    <property type="evidence" value="ECO:0007669"/>
    <property type="project" value="TreeGrafter"/>
</dbReference>
<proteinExistence type="inferred from homology"/>
<comment type="subcellular location">
    <subcellularLocation>
        <location evidence="1">Cell membrane</location>
        <topology evidence="1">Multi-pass membrane protein</topology>
    </subcellularLocation>
</comment>
<feature type="transmembrane region" description="Helical" evidence="7">
    <location>
        <begin position="223"/>
        <end position="240"/>
    </location>
</feature>
<feature type="domain" description="Prepilin type IV endopeptidase peptidase" evidence="8">
    <location>
        <begin position="110"/>
        <end position="210"/>
    </location>
</feature>
<evidence type="ECO:0000313" key="10">
    <source>
        <dbReference type="EMBL" id="MBA2132686.1"/>
    </source>
</evidence>
<feature type="transmembrane region" description="Helical" evidence="7">
    <location>
        <begin position="12"/>
        <end position="32"/>
    </location>
</feature>
<keyword evidence="11" id="KW-1185">Reference proteome</keyword>
<reference evidence="10" key="1">
    <citation type="submission" date="2020-06" db="EMBL/GenBank/DDBJ databases">
        <title>Novel chitinolytic bacterium.</title>
        <authorList>
            <person name="Ungkulpasvich U."/>
            <person name="Kosugi A."/>
            <person name="Uke A."/>
        </authorList>
    </citation>
    <scope>NUCLEOTIDE SEQUENCE</scope>
    <source>
        <strain evidence="10">UUS1-1</strain>
    </source>
</reference>
<dbReference type="Pfam" id="PF06750">
    <property type="entry name" value="A24_N_bact"/>
    <property type="match status" value="1"/>
</dbReference>
<name>A0A8J6HZI7_9FIRM</name>
<evidence type="ECO:0000256" key="4">
    <source>
        <dbReference type="ARBA" id="ARBA00022692"/>
    </source>
</evidence>
<dbReference type="EMBL" id="JAAKDE010000007">
    <property type="protein sequence ID" value="MBA2132686.1"/>
    <property type="molecule type" value="Genomic_DNA"/>
</dbReference>
<dbReference type="PANTHER" id="PTHR30487">
    <property type="entry name" value="TYPE 4 PREPILIN-LIKE PROTEINS LEADER PEPTIDE-PROCESSING ENZYME"/>
    <property type="match status" value="1"/>
</dbReference>
<accession>A0A8J6HZI7</accession>
<evidence type="ECO:0000256" key="2">
    <source>
        <dbReference type="ARBA" id="ARBA00005801"/>
    </source>
</evidence>
<evidence type="ECO:0000256" key="1">
    <source>
        <dbReference type="ARBA" id="ARBA00004651"/>
    </source>
</evidence>
<evidence type="ECO:0000256" key="5">
    <source>
        <dbReference type="ARBA" id="ARBA00022989"/>
    </source>
</evidence>
<dbReference type="Pfam" id="PF01478">
    <property type="entry name" value="Peptidase_A24"/>
    <property type="match status" value="1"/>
</dbReference>
<comment type="caution">
    <text evidence="10">The sequence shown here is derived from an EMBL/GenBank/DDBJ whole genome shotgun (WGS) entry which is preliminary data.</text>
</comment>
<evidence type="ECO:0000313" key="11">
    <source>
        <dbReference type="Proteomes" id="UP000657177"/>
    </source>
</evidence>
<dbReference type="GO" id="GO:0004190">
    <property type="term" value="F:aspartic-type endopeptidase activity"/>
    <property type="evidence" value="ECO:0007669"/>
    <property type="project" value="InterPro"/>
</dbReference>
<keyword evidence="6 7" id="KW-0472">Membrane</keyword>
<dbReference type="InterPro" id="IPR000045">
    <property type="entry name" value="Prepilin_IV_endopep_pep"/>
</dbReference>
<evidence type="ECO:0000256" key="6">
    <source>
        <dbReference type="ARBA" id="ARBA00023136"/>
    </source>
</evidence>
<dbReference type="Gene3D" id="1.20.120.1220">
    <property type="match status" value="1"/>
</dbReference>
<feature type="transmembrane region" description="Helical" evidence="7">
    <location>
        <begin position="109"/>
        <end position="129"/>
    </location>
</feature>
<dbReference type="AlphaFoldDB" id="A0A8J6HZI7"/>
<dbReference type="GO" id="GO:0005886">
    <property type="term" value="C:plasma membrane"/>
    <property type="evidence" value="ECO:0007669"/>
    <property type="project" value="UniProtKB-SubCell"/>
</dbReference>
<dbReference type="InterPro" id="IPR050882">
    <property type="entry name" value="Prepilin_peptidase/N-MTase"/>
</dbReference>
<comment type="similarity">
    <text evidence="2">Belongs to the peptidase A24 family.</text>
</comment>
<evidence type="ECO:0000256" key="7">
    <source>
        <dbReference type="SAM" id="Phobius"/>
    </source>
</evidence>
<keyword evidence="5 7" id="KW-1133">Transmembrane helix</keyword>
<feature type="domain" description="Prepilin peptidase A24 N-terminal" evidence="9">
    <location>
        <begin position="16"/>
        <end position="99"/>
    </location>
</feature>
<keyword evidence="4 7" id="KW-0812">Transmembrane</keyword>
<feature type="transmembrane region" description="Helical" evidence="7">
    <location>
        <begin position="183"/>
        <end position="211"/>
    </location>
</feature>
<evidence type="ECO:0000256" key="3">
    <source>
        <dbReference type="ARBA" id="ARBA00022475"/>
    </source>
</evidence>
<dbReference type="PANTHER" id="PTHR30487:SF0">
    <property type="entry name" value="PREPILIN LEADER PEPTIDASE_N-METHYLTRANSFERASE-RELATED"/>
    <property type="match status" value="1"/>
</dbReference>
<keyword evidence="3" id="KW-1003">Cell membrane</keyword>
<protein>
    <submittedName>
        <fullName evidence="10">Prepilin peptidase</fullName>
    </submittedName>
</protein>
<dbReference type="Proteomes" id="UP000657177">
    <property type="component" value="Unassembled WGS sequence"/>
</dbReference>
<feature type="transmembrane region" description="Helical" evidence="7">
    <location>
        <begin position="149"/>
        <end position="171"/>
    </location>
</feature>
<organism evidence="10 11">
    <name type="scientific">Capillibacterium thermochitinicola</name>
    <dbReference type="NCBI Taxonomy" id="2699427"/>
    <lineage>
        <taxon>Bacteria</taxon>
        <taxon>Bacillati</taxon>
        <taxon>Bacillota</taxon>
        <taxon>Capillibacterium</taxon>
    </lineage>
</organism>